<gene>
    <name evidence="7" type="ORF">ATN84_12265</name>
</gene>
<dbReference type="CDD" id="cd22233">
    <property type="entry name" value="RHH_CopAso-like"/>
    <property type="match status" value="1"/>
</dbReference>
<dbReference type="InterPro" id="IPR010985">
    <property type="entry name" value="Ribbon_hlx_hlx"/>
</dbReference>
<accession>A0A135HUC0</accession>
<dbReference type="GO" id="GO:0006355">
    <property type="term" value="P:regulation of DNA-templated transcription"/>
    <property type="evidence" value="ECO:0007669"/>
    <property type="project" value="InterPro"/>
</dbReference>
<dbReference type="Proteomes" id="UP000070107">
    <property type="component" value="Unassembled WGS sequence"/>
</dbReference>
<comment type="similarity">
    <text evidence="2">Belongs to the TraY family.</text>
</comment>
<keyword evidence="8" id="KW-1185">Reference proteome</keyword>
<comment type="subcellular location">
    <subcellularLocation>
        <location evidence="1">Cytoplasm</location>
    </subcellularLocation>
</comment>
<dbReference type="STRING" id="1494590.ATN84_12265"/>
<dbReference type="OrthoDB" id="9812023at2"/>
<evidence type="ECO:0000256" key="1">
    <source>
        <dbReference type="ARBA" id="ARBA00004496"/>
    </source>
</evidence>
<dbReference type="InterPro" id="IPR008876">
    <property type="entry name" value="TraY"/>
</dbReference>
<dbReference type="EMBL" id="LNTU01000023">
    <property type="protein sequence ID" value="KXF76787.1"/>
    <property type="molecule type" value="Genomic_DNA"/>
</dbReference>
<evidence type="ECO:0000313" key="7">
    <source>
        <dbReference type="EMBL" id="KXF76787.1"/>
    </source>
</evidence>
<protein>
    <recommendedName>
        <fullName evidence="3">Relaxosome protein TraY</fullName>
    </recommendedName>
</protein>
<dbReference type="GO" id="GO:0003677">
    <property type="term" value="F:DNA binding"/>
    <property type="evidence" value="ECO:0007669"/>
    <property type="project" value="UniProtKB-KW"/>
</dbReference>
<evidence type="ECO:0000256" key="5">
    <source>
        <dbReference type="ARBA" id="ARBA00022971"/>
    </source>
</evidence>
<comment type="caution">
    <text evidence="7">The sequence shown here is derived from an EMBL/GenBank/DDBJ whole genome shotgun (WGS) entry which is preliminary data.</text>
</comment>
<keyword evidence="4" id="KW-0963">Cytoplasm</keyword>
<dbReference type="SUPFAM" id="SSF47598">
    <property type="entry name" value="Ribbon-helix-helix"/>
    <property type="match status" value="1"/>
</dbReference>
<evidence type="ECO:0000256" key="3">
    <source>
        <dbReference type="ARBA" id="ARBA00020541"/>
    </source>
</evidence>
<dbReference type="GO" id="GO:0005737">
    <property type="term" value="C:cytoplasm"/>
    <property type="evidence" value="ECO:0007669"/>
    <property type="project" value="UniProtKB-SubCell"/>
</dbReference>
<dbReference type="Pfam" id="PF05509">
    <property type="entry name" value="TraY"/>
    <property type="match status" value="1"/>
</dbReference>
<keyword evidence="5" id="KW-0184">Conjugation</keyword>
<reference evidence="7 8" key="1">
    <citation type="submission" date="2015-11" db="EMBL/GenBank/DDBJ databases">
        <title>Draft genome sequence of Paramesorhizobium deserti A-3-E, a strain highly resistant to diverse beta-lactam antibiotics.</title>
        <authorList>
            <person name="Lv R."/>
            <person name="Yang X."/>
            <person name="Fang N."/>
            <person name="Guo J."/>
            <person name="Luo X."/>
            <person name="Peng F."/>
            <person name="Yang R."/>
            <person name="Cui Y."/>
            <person name="Fang C."/>
            <person name="Song Y."/>
        </authorList>
    </citation>
    <scope>NUCLEOTIDE SEQUENCE [LARGE SCALE GENOMIC DNA]</scope>
    <source>
        <strain evidence="7 8">A-3-E</strain>
    </source>
</reference>
<organism evidence="7 8">
    <name type="scientific">Paramesorhizobium deserti</name>
    <dbReference type="NCBI Taxonomy" id="1494590"/>
    <lineage>
        <taxon>Bacteria</taxon>
        <taxon>Pseudomonadati</taxon>
        <taxon>Pseudomonadota</taxon>
        <taxon>Alphaproteobacteria</taxon>
        <taxon>Hyphomicrobiales</taxon>
        <taxon>Phyllobacteriaceae</taxon>
        <taxon>Paramesorhizobium</taxon>
    </lineage>
</organism>
<proteinExistence type="inferred from homology"/>
<evidence type="ECO:0000256" key="2">
    <source>
        <dbReference type="ARBA" id="ARBA00007183"/>
    </source>
</evidence>
<evidence type="ECO:0000313" key="8">
    <source>
        <dbReference type="Proteomes" id="UP000070107"/>
    </source>
</evidence>
<evidence type="ECO:0000256" key="4">
    <source>
        <dbReference type="ARBA" id="ARBA00022490"/>
    </source>
</evidence>
<dbReference type="RefSeq" id="WP_068882363.1">
    <property type="nucleotide sequence ID" value="NZ_LNTU01000023.1"/>
</dbReference>
<keyword evidence="6" id="KW-0238">DNA-binding</keyword>
<name>A0A135HUC0_9HYPH</name>
<evidence type="ECO:0000256" key="6">
    <source>
        <dbReference type="ARBA" id="ARBA00023125"/>
    </source>
</evidence>
<dbReference type="AlphaFoldDB" id="A0A135HUC0"/>
<sequence length="80" mass="9300">MLALRLPPEIEKRLDELARKTGRTKSYYAREAILEHIDDLEDLYLAEQRVKEDGPTIPLEDVVKKYEEIDKDVTGVDDQV</sequence>